<organism evidence="2 3">
    <name type="scientific">Peptoniphilus equinus</name>
    <dbReference type="NCBI Taxonomy" id="3016343"/>
    <lineage>
        <taxon>Bacteria</taxon>
        <taxon>Bacillati</taxon>
        <taxon>Bacillota</taxon>
        <taxon>Tissierellia</taxon>
        <taxon>Tissierellales</taxon>
        <taxon>Peptoniphilaceae</taxon>
        <taxon>Peptoniphilus</taxon>
    </lineage>
</organism>
<feature type="domain" description="AB hydrolase-1" evidence="1">
    <location>
        <begin position="38"/>
        <end position="208"/>
    </location>
</feature>
<keyword evidence="2" id="KW-0378">Hydrolase</keyword>
<keyword evidence="3" id="KW-1185">Reference proteome</keyword>
<accession>A0ABY7QTL8</accession>
<dbReference type="Gene3D" id="3.40.50.1820">
    <property type="entry name" value="alpha/beta hydrolase"/>
    <property type="match status" value="1"/>
</dbReference>
<sequence>MITNSFVDITEHRLDTMVFSVVEPSHGVEPKGTIFFYHGWGSDHEKQYFRGTIFATYGYRVILPCARDHGKRGTMDYDDDEVMRRHLPRIIMHNIEEFPSLLRYCEANFGVRAERTVISGHSMGALTASALFTFKEDLFAATLFNGLCDWTDVIEAMADDYESQRMAEFLAAVNPVKNKEKLVDRYLFMHNGAEDPVISAKAQQAFYDMMVEDYTKKERITCTLWDDTTHQLTTQMLETALSQWSEIFNN</sequence>
<evidence type="ECO:0000259" key="1">
    <source>
        <dbReference type="Pfam" id="PF12697"/>
    </source>
</evidence>
<dbReference type="RefSeq" id="WP_271191664.1">
    <property type="nucleotide sequence ID" value="NZ_CP115667.1"/>
</dbReference>
<evidence type="ECO:0000313" key="3">
    <source>
        <dbReference type="Proteomes" id="UP001210339"/>
    </source>
</evidence>
<dbReference type="GO" id="GO:0016787">
    <property type="term" value="F:hydrolase activity"/>
    <property type="evidence" value="ECO:0007669"/>
    <property type="project" value="UniProtKB-KW"/>
</dbReference>
<name>A0ABY7QTL8_9FIRM</name>
<evidence type="ECO:0000313" key="2">
    <source>
        <dbReference type="EMBL" id="WBW50133.1"/>
    </source>
</evidence>
<dbReference type="EMBL" id="CP115667">
    <property type="protein sequence ID" value="WBW50133.1"/>
    <property type="molecule type" value="Genomic_DNA"/>
</dbReference>
<protein>
    <submittedName>
        <fullName evidence="2">Alpha/beta hydrolase-fold protein</fullName>
    </submittedName>
</protein>
<dbReference type="Pfam" id="PF12697">
    <property type="entry name" value="Abhydrolase_6"/>
    <property type="match status" value="1"/>
</dbReference>
<dbReference type="InterPro" id="IPR000073">
    <property type="entry name" value="AB_hydrolase_1"/>
</dbReference>
<gene>
    <name evidence="2" type="ORF">O6R05_00810</name>
</gene>
<proteinExistence type="predicted"/>
<dbReference type="SUPFAM" id="SSF53474">
    <property type="entry name" value="alpha/beta-Hydrolases"/>
    <property type="match status" value="1"/>
</dbReference>
<dbReference type="Proteomes" id="UP001210339">
    <property type="component" value="Chromosome"/>
</dbReference>
<dbReference type="InterPro" id="IPR029058">
    <property type="entry name" value="AB_hydrolase_fold"/>
</dbReference>
<reference evidence="2 3" key="1">
    <citation type="submission" date="2023-01" db="EMBL/GenBank/DDBJ databases">
        <authorList>
            <person name="Lee S.H."/>
            <person name="Jung H.S."/>
            <person name="Yun J.U."/>
        </authorList>
    </citation>
    <scope>NUCLEOTIDE SEQUENCE [LARGE SCALE GENOMIC DNA]</scope>
    <source>
        <strain evidence="2 3">CBA3646</strain>
    </source>
</reference>